<accession>A0ABT8TIH7</accession>
<reference evidence="16" key="1">
    <citation type="submission" date="2023-07" db="EMBL/GenBank/DDBJ databases">
        <title>Gilvimarinus algae sp. nov., isolated from the surface of Kelp.</title>
        <authorList>
            <person name="Sun Y.Y."/>
            <person name="Gong Y."/>
            <person name="Du Z.J."/>
        </authorList>
    </citation>
    <scope>NUCLEOTIDE SEQUENCE</scope>
    <source>
        <strain evidence="16">SDUM040014</strain>
    </source>
</reference>
<evidence type="ECO:0000256" key="12">
    <source>
        <dbReference type="ARBA" id="ARBA00023136"/>
    </source>
</evidence>
<keyword evidence="17" id="KW-1185">Reference proteome</keyword>
<keyword evidence="8 14" id="KW-0479">Metal-binding</keyword>
<evidence type="ECO:0000256" key="10">
    <source>
        <dbReference type="ARBA" id="ARBA00023002"/>
    </source>
</evidence>
<keyword evidence="12 14" id="KW-0472">Membrane</keyword>
<evidence type="ECO:0000256" key="7">
    <source>
        <dbReference type="ARBA" id="ARBA00022692"/>
    </source>
</evidence>
<dbReference type="PANTHER" id="PTHR40255">
    <property type="entry name" value="UPF0093 MEMBRANE PROTEIN SLR1790"/>
    <property type="match status" value="1"/>
</dbReference>
<evidence type="ECO:0000256" key="14">
    <source>
        <dbReference type="PIRNR" id="PIRNR004638"/>
    </source>
</evidence>
<comment type="function">
    <text evidence="14">Catalyzes the oxidation of protoporphyrinogen IX to protoporphyrin IX.</text>
</comment>
<keyword evidence="5 14" id="KW-1003">Cell membrane</keyword>
<feature type="transmembrane region" description="Helical" evidence="15">
    <location>
        <begin position="111"/>
        <end position="132"/>
    </location>
</feature>
<dbReference type="PANTHER" id="PTHR40255:SF1">
    <property type="entry name" value="PROTOPORPHYRINOGEN IX OXIDASE"/>
    <property type="match status" value="1"/>
</dbReference>
<evidence type="ECO:0000256" key="15">
    <source>
        <dbReference type="SAM" id="Phobius"/>
    </source>
</evidence>
<comment type="pathway">
    <text evidence="2 14">Porphyrin-containing compound metabolism; protoporphyrin-IX biosynthesis; protoporphyrin-IX from protoporphyrinogen-IX: step 1/1.</text>
</comment>
<sequence>MPWLLTLHIAALIGWCGALLYLPGLLVSQHASGSRSRSTQPYLPLWVYTTVATPVALAAIILGTLVFTFYGILDEWLVLKLVLVTALVILHLLTGLLMVRCRQGRIGKPHLWCYLQSALTASVITAILWLVLAKPLAEV</sequence>
<feature type="transmembrane region" description="Helical" evidence="15">
    <location>
        <begin position="45"/>
        <end position="70"/>
    </location>
</feature>
<keyword evidence="10" id="KW-0560">Oxidoreductase</keyword>
<evidence type="ECO:0000256" key="6">
    <source>
        <dbReference type="ARBA" id="ARBA00022617"/>
    </source>
</evidence>
<dbReference type="Pfam" id="PF03653">
    <property type="entry name" value="UPF0093"/>
    <property type="match status" value="1"/>
</dbReference>
<comment type="cofactor">
    <cofactor evidence="14">
        <name>heme b</name>
        <dbReference type="ChEBI" id="CHEBI:60344"/>
    </cofactor>
    <text evidence="14">Binds 1 heme b (iron(II)-protoporphyrin IX) group per subunit.</text>
</comment>
<comment type="subcellular location">
    <subcellularLocation>
        <location evidence="1">Cell membrane</location>
        <topology evidence="1">Multi-pass membrane protein</topology>
    </subcellularLocation>
</comment>
<evidence type="ECO:0000256" key="4">
    <source>
        <dbReference type="ARBA" id="ARBA00017504"/>
    </source>
</evidence>
<comment type="caution">
    <text evidence="16">The sequence shown here is derived from an EMBL/GenBank/DDBJ whole genome shotgun (WGS) entry which is preliminary data.</text>
</comment>
<proteinExistence type="inferred from homology"/>
<comment type="catalytic activity">
    <reaction evidence="13 14">
        <text>protoporphyrinogen IX + 3 A = protoporphyrin IX + 3 AH2</text>
        <dbReference type="Rhea" id="RHEA:62000"/>
        <dbReference type="ChEBI" id="CHEBI:13193"/>
        <dbReference type="ChEBI" id="CHEBI:17499"/>
        <dbReference type="ChEBI" id="CHEBI:57306"/>
        <dbReference type="ChEBI" id="CHEBI:57307"/>
    </reaction>
</comment>
<dbReference type="EMBL" id="JAULRT010000062">
    <property type="protein sequence ID" value="MDO3383736.1"/>
    <property type="molecule type" value="Genomic_DNA"/>
</dbReference>
<dbReference type="InterPro" id="IPR005265">
    <property type="entry name" value="HemJ-like"/>
</dbReference>
<evidence type="ECO:0000256" key="9">
    <source>
        <dbReference type="ARBA" id="ARBA00022989"/>
    </source>
</evidence>
<dbReference type="EC" id="1.3.99.-" evidence="14"/>
<keyword evidence="9 15" id="KW-1133">Transmembrane helix</keyword>
<keyword evidence="6 14" id="KW-0349">Heme</keyword>
<gene>
    <name evidence="16" type="ORF">QWI16_16255</name>
</gene>
<keyword evidence="7 15" id="KW-0812">Transmembrane</keyword>
<evidence type="ECO:0000313" key="16">
    <source>
        <dbReference type="EMBL" id="MDO3383736.1"/>
    </source>
</evidence>
<feature type="transmembrane region" description="Helical" evidence="15">
    <location>
        <begin position="76"/>
        <end position="99"/>
    </location>
</feature>
<dbReference type="Proteomes" id="UP001168380">
    <property type="component" value="Unassembled WGS sequence"/>
</dbReference>
<evidence type="ECO:0000256" key="3">
    <source>
        <dbReference type="ARBA" id="ARBA00006501"/>
    </source>
</evidence>
<comment type="similarity">
    <text evidence="3 14">Belongs to the HemJ family.</text>
</comment>
<feature type="transmembrane region" description="Helical" evidence="15">
    <location>
        <begin position="6"/>
        <end position="24"/>
    </location>
</feature>
<keyword evidence="11 14" id="KW-0408">Iron</keyword>
<organism evidence="16 17">
    <name type="scientific">Gilvimarinus algae</name>
    <dbReference type="NCBI Taxonomy" id="3058037"/>
    <lineage>
        <taxon>Bacteria</taxon>
        <taxon>Pseudomonadati</taxon>
        <taxon>Pseudomonadota</taxon>
        <taxon>Gammaproteobacteria</taxon>
        <taxon>Cellvibrionales</taxon>
        <taxon>Cellvibrionaceae</taxon>
        <taxon>Gilvimarinus</taxon>
    </lineage>
</organism>
<protein>
    <recommendedName>
        <fullName evidence="4 14">Protoporphyrinogen IX oxidase</fullName>
        <ecNumber evidence="14">1.3.99.-</ecNumber>
    </recommendedName>
</protein>
<dbReference type="RefSeq" id="WP_302714698.1">
    <property type="nucleotide sequence ID" value="NZ_JAULRT010000062.1"/>
</dbReference>
<evidence type="ECO:0000256" key="13">
    <source>
        <dbReference type="ARBA" id="ARBA00048390"/>
    </source>
</evidence>
<evidence type="ECO:0000256" key="8">
    <source>
        <dbReference type="ARBA" id="ARBA00022723"/>
    </source>
</evidence>
<evidence type="ECO:0000313" key="17">
    <source>
        <dbReference type="Proteomes" id="UP001168380"/>
    </source>
</evidence>
<name>A0ABT8TIH7_9GAMM</name>
<evidence type="ECO:0000256" key="11">
    <source>
        <dbReference type="ARBA" id="ARBA00023004"/>
    </source>
</evidence>
<evidence type="ECO:0000256" key="5">
    <source>
        <dbReference type="ARBA" id="ARBA00022475"/>
    </source>
</evidence>
<evidence type="ECO:0000256" key="1">
    <source>
        <dbReference type="ARBA" id="ARBA00004651"/>
    </source>
</evidence>
<evidence type="ECO:0000256" key="2">
    <source>
        <dbReference type="ARBA" id="ARBA00005073"/>
    </source>
</evidence>
<dbReference type="PIRSF" id="PIRSF004638">
    <property type="entry name" value="UCP004638"/>
    <property type="match status" value="1"/>
</dbReference>